<protein>
    <submittedName>
        <fullName evidence="1">Uncharacterized protein</fullName>
    </submittedName>
</protein>
<gene>
    <name evidence="1" type="ORF">OE229_04215</name>
</gene>
<evidence type="ECO:0000313" key="2">
    <source>
        <dbReference type="Proteomes" id="UP001062223"/>
    </source>
</evidence>
<organism evidence="1 2">
    <name type="scientific">Curtobacterium poinsettiae</name>
    <dbReference type="NCBI Taxonomy" id="159612"/>
    <lineage>
        <taxon>Bacteria</taxon>
        <taxon>Bacillati</taxon>
        <taxon>Actinomycetota</taxon>
        <taxon>Actinomycetes</taxon>
        <taxon>Micrococcales</taxon>
        <taxon>Microbacteriaceae</taxon>
        <taxon>Curtobacterium</taxon>
    </lineage>
</organism>
<dbReference type="RefSeq" id="WP_262139887.1">
    <property type="nucleotide sequence ID" value="NZ_CP106879.1"/>
</dbReference>
<dbReference type="EMBL" id="CP106879">
    <property type="protein sequence ID" value="UYC81677.1"/>
    <property type="molecule type" value="Genomic_DNA"/>
</dbReference>
<name>A0A9Q9PA97_9MICO</name>
<proteinExistence type="predicted"/>
<evidence type="ECO:0000313" key="1">
    <source>
        <dbReference type="EMBL" id="UYC81677.1"/>
    </source>
</evidence>
<accession>A0A9Q9PA97</accession>
<sequence length="42" mass="4525">MTSTFERVLDQIGTAVVSGAIAVGSRRRIDEASAVRANVYRT</sequence>
<reference evidence="1" key="1">
    <citation type="submission" date="2022-09" db="EMBL/GenBank/DDBJ databases">
        <title>Taxonomy of Curtobacterium flaccumfaciens.</title>
        <authorList>
            <person name="Osdaghi E."/>
            <person name="Taghavi S.M."/>
            <person name="Hamidizade M."/>
            <person name="Abachi H."/>
            <person name="Fazliarab A."/>
            <person name="Baeyen S."/>
            <person name="Portier P."/>
            <person name="Van Vaerenbergh J."/>
            <person name="Jacques M.-A."/>
        </authorList>
    </citation>
    <scope>NUCLEOTIDE SEQUENCE</scope>
    <source>
        <strain evidence="1">AGQB46</strain>
    </source>
</reference>
<dbReference type="AlphaFoldDB" id="A0A9Q9PA97"/>
<dbReference type="KEGG" id="cpoi:OE229_04215"/>
<dbReference type="Proteomes" id="UP001062223">
    <property type="component" value="Chromosome"/>
</dbReference>